<gene>
    <name evidence="1" type="ORF">MiYa_01977</name>
</gene>
<dbReference type="Proteomes" id="UP000323569">
    <property type="component" value="Unassembled WGS sequence"/>
</dbReference>
<name>A0A5A5R6I6_MICAE</name>
<organism evidence="1 2">
    <name type="scientific">Microcystis aeruginosa NIES-2519</name>
    <dbReference type="NCBI Taxonomy" id="2303981"/>
    <lineage>
        <taxon>Bacteria</taxon>
        <taxon>Bacillati</taxon>
        <taxon>Cyanobacteriota</taxon>
        <taxon>Cyanophyceae</taxon>
        <taxon>Oscillatoriophycideae</taxon>
        <taxon>Chroococcales</taxon>
        <taxon>Microcystaceae</taxon>
        <taxon>Microcystis</taxon>
    </lineage>
</organism>
<accession>A0A5A5R6I6</accession>
<evidence type="ECO:0000313" key="2">
    <source>
        <dbReference type="Proteomes" id="UP000323569"/>
    </source>
</evidence>
<protein>
    <submittedName>
        <fullName evidence="1">Uncharacterized protein</fullName>
    </submittedName>
</protein>
<dbReference type="EMBL" id="BHVO01000027">
    <property type="protein sequence ID" value="GCA70445.1"/>
    <property type="molecule type" value="Genomic_DNA"/>
</dbReference>
<evidence type="ECO:0000313" key="1">
    <source>
        <dbReference type="EMBL" id="GCA70445.1"/>
    </source>
</evidence>
<proteinExistence type="predicted"/>
<reference evidence="1 2" key="1">
    <citation type="submission" date="2018-09" db="EMBL/GenBank/DDBJ databases">
        <title>Evolutionary history of phycoerythrin pigmentation in the water bloom-forming cyanobacterium Microcystis aeruginosa.</title>
        <authorList>
            <person name="Tanabe Y."/>
            <person name="Tanabe Y."/>
            <person name="Yamaguchi H."/>
        </authorList>
    </citation>
    <scope>NUCLEOTIDE SEQUENCE [LARGE SCALE GENOMIC DNA]</scope>
    <source>
        <strain evidence="1 2">NIES-2519</strain>
    </source>
</reference>
<sequence length="81" mass="9238">MALKQLPRLGNKSFNYSKLFRQLFLPAFIFGTRFSFWQCFCFDRGVFLLDILARVIASLTGYSPGIFGLLEGDKGVYLTQS</sequence>
<comment type="caution">
    <text evidence="1">The sequence shown here is derived from an EMBL/GenBank/DDBJ whole genome shotgun (WGS) entry which is preliminary data.</text>
</comment>
<dbReference type="AlphaFoldDB" id="A0A5A5R6I6"/>